<organism evidence="1 2">
    <name type="scientific">Methylobacterium trifolii</name>
    <dbReference type="NCBI Taxonomy" id="1003092"/>
    <lineage>
        <taxon>Bacteria</taxon>
        <taxon>Pseudomonadati</taxon>
        <taxon>Pseudomonadota</taxon>
        <taxon>Alphaproteobacteria</taxon>
        <taxon>Hyphomicrobiales</taxon>
        <taxon>Methylobacteriaceae</taxon>
        <taxon>Methylobacterium</taxon>
    </lineage>
</organism>
<gene>
    <name evidence="1" type="ORF">MPOCJGCO_2037</name>
</gene>
<reference evidence="1" key="2">
    <citation type="submission" date="2021-08" db="EMBL/GenBank/DDBJ databases">
        <authorList>
            <person name="Tani A."/>
            <person name="Ola A."/>
            <person name="Ogura Y."/>
            <person name="Katsura K."/>
            <person name="Hayashi T."/>
        </authorList>
    </citation>
    <scope>NUCLEOTIDE SEQUENCE</scope>
    <source>
        <strain evidence="1">DSM 23632</strain>
    </source>
</reference>
<comment type="caution">
    <text evidence="1">The sequence shown here is derived from an EMBL/GenBank/DDBJ whole genome shotgun (WGS) entry which is preliminary data.</text>
</comment>
<dbReference type="EMBL" id="BPRB01000105">
    <property type="protein sequence ID" value="GJE59930.1"/>
    <property type="molecule type" value="Genomic_DNA"/>
</dbReference>
<evidence type="ECO:0000313" key="1">
    <source>
        <dbReference type="EMBL" id="GJE59930.1"/>
    </source>
</evidence>
<evidence type="ECO:0000313" key="2">
    <source>
        <dbReference type="Proteomes" id="UP001055057"/>
    </source>
</evidence>
<name>A0ABQ4U265_9HYPH</name>
<reference evidence="1" key="1">
    <citation type="journal article" date="2021" name="Front. Microbiol.">
        <title>Comprehensive Comparative Genomics and Phenotyping of Methylobacterium Species.</title>
        <authorList>
            <person name="Alessa O."/>
            <person name="Ogura Y."/>
            <person name="Fujitani Y."/>
            <person name="Takami H."/>
            <person name="Hayashi T."/>
            <person name="Sahin N."/>
            <person name="Tani A."/>
        </authorList>
    </citation>
    <scope>NUCLEOTIDE SEQUENCE</scope>
    <source>
        <strain evidence="1">DSM 23632</strain>
    </source>
</reference>
<sequence>MHISKSALAVVGAALLMFVPMMPRASAGALDGLAGAAVGFALGAMVAGPRPGYYAPRSRRVAVYRSRPVRRHYAAAPGRRRAGSGGVAVNAASDPFANSAPARPIPVSGR</sequence>
<protein>
    <submittedName>
        <fullName evidence="1">Uncharacterized protein</fullName>
    </submittedName>
</protein>
<accession>A0ABQ4U265</accession>
<keyword evidence="2" id="KW-1185">Reference proteome</keyword>
<dbReference type="Proteomes" id="UP001055057">
    <property type="component" value="Unassembled WGS sequence"/>
</dbReference>
<proteinExistence type="predicted"/>